<organism evidence="14 15">
    <name type="scientific">Arcicella gelida</name>
    <dbReference type="NCBI Taxonomy" id="2984195"/>
    <lineage>
        <taxon>Bacteria</taxon>
        <taxon>Pseudomonadati</taxon>
        <taxon>Bacteroidota</taxon>
        <taxon>Cytophagia</taxon>
        <taxon>Cytophagales</taxon>
        <taxon>Flectobacillaceae</taxon>
        <taxon>Arcicella</taxon>
    </lineage>
</organism>
<feature type="domain" description="7,8-dihydro-6-hydroxymethylpterin-pyrophosphokinase" evidence="13">
    <location>
        <begin position="92"/>
        <end position="103"/>
    </location>
</feature>
<keyword evidence="15" id="KW-1185">Reference proteome</keyword>
<dbReference type="CDD" id="cd00483">
    <property type="entry name" value="HPPK"/>
    <property type="match status" value="1"/>
</dbReference>
<name>A0ABU5S3K1_9BACT</name>
<evidence type="ECO:0000256" key="11">
    <source>
        <dbReference type="ARBA" id="ARBA00029766"/>
    </source>
</evidence>
<dbReference type="InterPro" id="IPR035907">
    <property type="entry name" value="Hppk_sf"/>
</dbReference>
<dbReference type="Gene3D" id="3.30.70.560">
    <property type="entry name" value="7,8-Dihydro-6-hydroxymethylpterin-pyrophosphokinase HPPK"/>
    <property type="match status" value="1"/>
</dbReference>
<evidence type="ECO:0000256" key="10">
    <source>
        <dbReference type="ARBA" id="ARBA00029409"/>
    </source>
</evidence>
<dbReference type="GO" id="GO:0003848">
    <property type="term" value="F:2-amino-4-hydroxy-6-hydroxymethyldihydropteridine diphosphokinase activity"/>
    <property type="evidence" value="ECO:0007669"/>
    <property type="project" value="UniProtKB-EC"/>
</dbReference>
<comment type="caution">
    <text evidence="14">The sequence shown here is derived from an EMBL/GenBank/DDBJ whole genome shotgun (WGS) entry which is preliminary data.</text>
</comment>
<keyword evidence="6" id="KW-0547">Nucleotide-binding</keyword>
<evidence type="ECO:0000256" key="9">
    <source>
        <dbReference type="ARBA" id="ARBA00022909"/>
    </source>
</evidence>
<keyword evidence="9" id="KW-0289">Folate biosynthesis</keyword>
<dbReference type="PROSITE" id="PS00794">
    <property type="entry name" value="HPPK"/>
    <property type="match status" value="1"/>
</dbReference>
<evidence type="ECO:0000256" key="8">
    <source>
        <dbReference type="ARBA" id="ARBA00022840"/>
    </source>
</evidence>
<comment type="pathway">
    <text evidence="1">Cofactor biosynthesis; tetrahydrofolate biosynthesis; 2-amino-4-hydroxy-6-hydroxymethyl-7,8-dihydropteridine diphosphate from 7,8-dihydroneopterin triphosphate: step 4/4.</text>
</comment>
<evidence type="ECO:0000256" key="4">
    <source>
        <dbReference type="ARBA" id="ARBA00016218"/>
    </source>
</evidence>
<dbReference type="Proteomes" id="UP001303899">
    <property type="component" value="Unassembled WGS sequence"/>
</dbReference>
<sequence>MQKLNLQTTYLLLGSNLGNRAEILENAIQLIAIKIGLITKRSKFYETTPWGVENQPNYLNLALAVETTLSSKELLLQAQMIEEMLGRVRIEKWGARLIDIDIIFHGNQIIDEPSLTLPHTLMQERNFVLVPLEEIAADFVHPILHKSVKALYNACPDVGEVKPYFIPTE</sequence>
<evidence type="ECO:0000256" key="12">
    <source>
        <dbReference type="ARBA" id="ARBA00033413"/>
    </source>
</evidence>
<comment type="function">
    <text evidence="10">Catalyzes the transfer of pyrophosphate from adenosine triphosphate (ATP) to 6-hydroxymethyl-7,8-dihydropterin, an enzymatic step in folate biosynthesis pathway.</text>
</comment>
<dbReference type="PANTHER" id="PTHR43071:SF1">
    <property type="entry name" value="2-AMINO-4-HYDROXY-6-HYDROXYMETHYLDIHYDROPTERIDINE PYROPHOSPHOKINASE"/>
    <property type="match status" value="1"/>
</dbReference>
<accession>A0ABU5S3K1</accession>
<evidence type="ECO:0000256" key="3">
    <source>
        <dbReference type="ARBA" id="ARBA00013253"/>
    </source>
</evidence>
<reference evidence="14 15" key="1">
    <citation type="submission" date="2023-12" db="EMBL/GenBank/DDBJ databases">
        <title>Novel species of the genus Arcicella isolated from rivers.</title>
        <authorList>
            <person name="Lu H."/>
        </authorList>
    </citation>
    <scope>NUCLEOTIDE SEQUENCE [LARGE SCALE GENOMIC DNA]</scope>
    <source>
        <strain evidence="14 15">DC2W</strain>
    </source>
</reference>
<evidence type="ECO:0000259" key="13">
    <source>
        <dbReference type="PROSITE" id="PS00794"/>
    </source>
</evidence>
<dbReference type="PANTHER" id="PTHR43071">
    <property type="entry name" value="2-AMINO-4-HYDROXY-6-HYDROXYMETHYLDIHYDROPTERIDINE PYROPHOSPHOKINASE"/>
    <property type="match status" value="1"/>
</dbReference>
<evidence type="ECO:0000256" key="1">
    <source>
        <dbReference type="ARBA" id="ARBA00005051"/>
    </source>
</evidence>
<gene>
    <name evidence="14" type="primary">folK</name>
    <name evidence="14" type="ORF">VB776_08875</name>
</gene>
<keyword evidence="5 14" id="KW-0808">Transferase</keyword>
<dbReference type="SUPFAM" id="SSF55083">
    <property type="entry name" value="6-hydroxymethyl-7,8-dihydropterin pyrophosphokinase, HPPK"/>
    <property type="match status" value="1"/>
</dbReference>
<dbReference type="EMBL" id="JAYGIL010000009">
    <property type="protein sequence ID" value="MEA5403026.1"/>
    <property type="molecule type" value="Genomic_DNA"/>
</dbReference>
<dbReference type="InterPro" id="IPR000550">
    <property type="entry name" value="Hppk"/>
</dbReference>
<evidence type="ECO:0000256" key="5">
    <source>
        <dbReference type="ARBA" id="ARBA00022679"/>
    </source>
</evidence>
<evidence type="ECO:0000256" key="6">
    <source>
        <dbReference type="ARBA" id="ARBA00022741"/>
    </source>
</evidence>
<evidence type="ECO:0000256" key="2">
    <source>
        <dbReference type="ARBA" id="ARBA00005810"/>
    </source>
</evidence>
<keyword evidence="8" id="KW-0067">ATP-binding</keyword>
<dbReference type="NCBIfam" id="TIGR01498">
    <property type="entry name" value="folK"/>
    <property type="match status" value="1"/>
</dbReference>
<evidence type="ECO:0000256" key="7">
    <source>
        <dbReference type="ARBA" id="ARBA00022777"/>
    </source>
</evidence>
<dbReference type="RefSeq" id="WP_323328153.1">
    <property type="nucleotide sequence ID" value="NZ_JAYGIL010000009.1"/>
</dbReference>
<dbReference type="Pfam" id="PF01288">
    <property type="entry name" value="HPPK"/>
    <property type="match status" value="1"/>
</dbReference>
<keyword evidence="7" id="KW-0418">Kinase</keyword>
<proteinExistence type="inferred from homology"/>
<protein>
    <recommendedName>
        <fullName evidence="4">2-amino-4-hydroxy-6-hydroxymethyldihydropteridine pyrophosphokinase</fullName>
        <ecNumber evidence="3">2.7.6.3</ecNumber>
    </recommendedName>
    <alternativeName>
        <fullName evidence="11">6-hydroxymethyl-7,8-dihydropterin pyrophosphokinase</fullName>
    </alternativeName>
    <alternativeName>
        <fullName evidence="12">7,8-dihydro-6-hydroxymethylpterin-pyrophosphokinase</fullName>
    </alternativeName>
</protein>
<evidence type="ECO:0000313" key="15">
    <source>
        <dbReference type="Proteomes" id="UP001303899"/>
    </source>
</evidence>
<evidence type="ECO:0000313" key="14">
    <source>
        <dbReference type="EMBL" id="MEA5403026.1"/>
    </source>
</evidence>
<comment type="similarity">
    <text evidence="2">Belongs to the HPPK family.</text>
</comment>
<dbReference type="EC" id="2.7.6.3" evidence="3"/>